<proteinExistence type="predicted"/>
<dbReference type="InterPro" id="IPR035897">
    <property type="entry name" value="Toll_tir_struct_dom_sf"/>
</dbReference>
<dbReference type="SUPFAM" id="SSF52540">
    <property type="entry name" value="P-loop containing nucleoside triphosphate hydrolases"/>
    <property type="match status" value="1"/>
</dbReference>
<dbReference type="SUPFAM" id="SSF46785">
    <property type="entry name" value="Winged helix' DNA-binding domain"/>
    <property type="match status" value="1"/>
</dbReference>
<dbReference type="PROSITE" id="PS50104">
    <property type="entry name" value="TIR"/>
    <property type="match status" value="1"/>
</dbReference>
<dbReference type="InterPro" id="IPR027417">
    <property type="entry name" value="P-loop_NTPase"/>
</dbReference>
<keyword evidence="1" id="KW-0433">Leucine-rich repeat</keyword>
<dbReference type="PANTHER" id="PTHR11017">
    <property type="entry name" value="LEUCINE-RICH REPEAT-CONTAINING PROTEIN"/>
    <property type="match status" value="1"/>
</dbReference>
<dbReference type="Proteomes" id="UP000823749">
    <property type="component" value="Chromosome 6"/>
</dbReference>
<dbReference type="EMBL" id="JACTNZ010000006">
    <property type="protein sequence ID" value="KAG5545352.1"/>
    <property type="molecule type" value="Genomic_DNA"/>
</dbReference>
<dbReference type="Gene3D" id="1.10.8.430">
    <property type="entry name" value="Helical domain of apoptotic protease-activating factors"/>
    <property type="match status" value="1"/>
</dbReference>
<name>A0AAV6JYY2_9ERIC</name>
<dbReference type="InterPro" id="IPR058192">
    <property type="entry name" value="WHD_ROQ1-like"/>
</dbReference>
<dbReference type="InterPro" id="IPR036390">
    <property type="entry name" value="WH_DNA-bd_sf"/>
</dbReference>
<evidence type="ECO:0000256" key="2">
    <source>
        <dbReference type="ARBA" id="ARBA00022737"/>
    </source>
</evidence>
<dbReference type="PANTHER" id="PTHR11017:SF305">
    <property type="entry name" value="TMV RESISTANCE PROTEIN N-LIKE"/>
    <property type="match status" value="1"/>
</dbReference>
<dbReference type="Gene3D" id="3.80.10.10">
    <property type="entry name" value="Ribonuclease Inhibitor"/>
    <property type="match status" value="1"/>
</dbReference>
<dbReference type="PRINTS" id="PR00364">
    <property type="entry name" value="DISEASERSIST"/>
</dbReference>
<dbReference type="Pfam" id="PF23282">
    <property type="entry name" value="WHD_ROQ1"/>
    <property type="match status" value="1"/>
</dbReference>
<reference evidence="5 6" key="1">
    <citation type="submission" date="2020-08" db="EMBL/GenBank/DDBJ databases">
        <title>Plant Genome Project.</title>
        <authorList>
            <person name="Zhang R.-G."/>
        </authorList>
    </citation>
    <scope>NUCLEOTIDE SEQUENCE [LARGE SCALE GENOMIC DNA]</scope>
    <source>
        <strain evidence="5">WSP0</strain>
        <tissue evidence="5">Leaf</tissue>
    </source>
</reference>
<gene>
    <name evidence="5" type="ORF">RHGRI_017727</name>
</gene>
<evidence type="ECO:0000313" key="6">
    <source>
        <dbReference type="Proteomes" id="UP000823749"/>
    </source>
</evidence>
<sequence length="661" mass="74953">MSIVILSKNYASSSWCLDELVMILKCKSTSEHEVLPVFYDVDPSLLRKQLGSFEEVFARHEGKIESESGERGKEWMSKVEEWRAALREVADLAGMNLQNRADGHESRFINKIIKVVGDKLSRTIMDIGPYAIGIRSRAREIQFWLEDESADVGVAAICGMGGIGKTTIAKFIYNLNFSRFEGSSFLANVREISKQQDGLLCLQRQLVSDILKGRKEKISNVDEGIVKIKDALHFKRVLVILDDVDELDELYAVLGMCDWLFSGSKIIITTWHERLLRPHEVCKVYKIEKLDYDESLELFSLHAFGQSHPVDDFADTSKLVVEHCEGLPLAIKVLGSSLSGQSIGVWRSQLEKLKAIPDSKILAKLKISYDSLQDEHDRSLFLHLACFFVGSDKDFTITIMDECEFYTVVGIQNLIDRGLVTVDGYNKLVIHHLLQEMGREIVCQESPNEPGERSRLCNHKDSLNVLRHNTSARTVFGVNRKRSLEEFLDDSLLSNVWNSLKRYRLGILSQNSVGNPPADSNEITLETNAFAKMENLKLLKLGHVQISGSYENFPKKIRWLYWHGFPFESTPRYFPLEALVALEMPYSSLKHFSAGIKFLELLKILNLSHSHSLARIPDFIVLPNLEKLILEDCISNLRKLPRSVGMLKSLETLDISGCSNL</sequence>
<dbReference type="Gene3D" id="3.40.50.300">
    <property type="entry name" value="P-loop containing nucleotide triphosphate hydrolases"/>
    <property type="match status" value="1"/>
</dbReference>
<keyword evidence="3" id="KW-0611">Plant defense</keyword>
<dbReference type="InterPro" id="IPR000157">
    <property type="entry name" value="TIR_dom"/>
</dbReference>
<evidence type="ECO:0000256" key="3">
    <source>
        <dbReference type="ARBA" id="ARBA00022821"/>
    </source>
</evidence>
<keyword evidence="2" id="KW-0677">Repeat</keyword>
<feature type="domain" description="TIR" evidence="4">
    <location>
        <begin position="1"/>
        <end position="120"/>
    </location>
</feature>
<evidence type="ECO:0000256" key="1">
    <source>
        <dbReference type="ARBA" id="ARBA00022614"/>
    </source>
</evidence>
<dbReference type="AlphaFoldDB" id="A0AAV6JYY2"/>
<evidence type="ECO:0000259" key="4">
    <source>
        <dbReference type="PROSITE" id="PS50104"/>
    </source>
</evidence>
<accession>A0AAV6JYY2</accession>
<dbReference type="Gene3D" id="3.40.50.10140">
    <property type="entry name" value="Toll/interleukin-1 receptor homology (TIR) domain"/>
    <property type="match status" value="1"/>
</dbReference>
<dbReference type="InterPro" id="IPR044974">
    <property type="entry name" value="Disease_R_plants"/>
</dbReference>
<dbReference type="Pfam" id="PF00931">
    <property type="entry name" value="NB-ARC"/>
    <property type="match status" value="1"/>
</dbReference>
<organism evidence="5 6">
    <name type="scientific">Rhododendron griersonianum</name>
    <dbReference type="NCBI Taxonomy" id="479676"/>
    <lineage>
        <taxon>Eukaryota</taxon>
        <taxon>Viridiplantae</taxon>
        <taxon>Streptophyta</taxon>
        <taxon>Embryophyta</taxon>
        <taxon>Tracheophyta</taxon>
        <taxon>Spermatophyta</taxon>
        <taxon>Magnoliopsida</taxon>
        <taxon>eudicotyledons</taxon>
        <taxon>Gunneridae</taxon>
        <taxon>Pentapetalae</taxon>
        <taxon>asterids</taxon>
        <taxon>Ericales</taxon>
        <taxon>Ericaceae</taxon>
        <taxon>Ericoideae</taxon>
        <taxon>Rhodoreae</taxon>
        <taxon>Rhododendron</taxon>
    </lineage>
</organism>
<dbReference type="InterPro" id="IPR032675">
    <property type="entry name" value="LRR_dom_sf"/>
</dbReference>
<evidence type="ECO:0000313" key="5">
    <source>
        <dbReference type="EMBL" id="KAG5545352.1"/>
    </source>
</evidence>
<dbReference type="GO" id="GO:0007165">
    <property type="term" value="P:signal transduction"/>
    <property type="evidence" value="ECO:0007669"/>
    <property type="project" value="InterPro"/>
</dbReference>
<dbReference type="Pfam" id="PF01582">
    <property type="entry name" value="TIR"/>
    <property type="match status" value="1"/>
</dbReference>
<dbReference type="GO" id="GO:0006952">
    <property type="term" value="P:defense response"/>
    <property type="evidence" value="ECO:0007669"/>
    <property type="project" value="UniProtKB-KW"/>
</dbReference>
<keyword evidence="6" id="KW-1185">Reference proteome</keyword>
<dbReference type="SUPFAM" id="SSF52200">
    <property type="entry name" value="Toll/Interleukin receptor TIR domain"/>
    <property type="match status" value="1"/>
</dbReference>
<dbReference type="InterPro" id="IPR002182">
    <property type="entry name" value="NB-ARC"/>
</dbReference>
<dbReference type="GO" id="GO:0043531">
    <property type="term" value="F:ADP binding"/>
    <property type="evidence" value="ECO:0007669"/>
    <property type="project" value="InterPro"/>
</dbReference>
<protein>
    <recommendedName>
        <fullName evidence="4">TIR domain-containing protein</fullName>
    </recommendedName>
</protein>
<comment type="caution">
    <text evidence="5">The sequence shown here is derived from an EMBL/GenBank/DDBJ whole genome shotgun (WGS) entry which is preliminary data.</text>
</comment>
<dbReference type="InterPro" id="IPR042197">
    <property type="entry name" value="Apaf_helical"/>
</dbReference>
<dbReference type="SUPFAM" id="SSF52058">
    <property type="entry name" value="L domain-like"/>
    <property type="match status" value="1"/>
</dbReference>